<evidence type="ECO:0000313" key="15">
    <source>
        <dbReference type="Proteomes" id="UP000230750"/>
    </source>
</evidence>
<organism evidence="14 15">
    <name type="scientific">Stichopus japonicus</name>
    <name type="common">Sea cucumber</name>
    <dbReference type="NCBI Taxonomy" id="307972"/>
    <lineage>
        <taxon>Eukaryota</taxon>
        <taxon>Metazoa</taxon>
        <taxon>Echinodermata</taxon>
        <taxon>Eleutherozoa</taxon>
        <taxon>Echinozoa</taxon>
        <taxon>Holothuroidea</taxon>
        <taxon>Aspidochirotacea</taxon>
        <taxon>Aspidochirotida</taxon>
        <taxon>Stichopodidae</taxon>
        <taxon>Apostichopus</taxon>
    </lineage>
</organism>
<keyword evidence="9" id="KW-0539">Nucleus</keyword>
<evidence type="ECO:0000256" key="3">
    <source>
        <dbReference type="ARBA" id="ARBA00005498"/>
    </source>
</evidence>
<evidence type="ECO:0000256" key="11">
    <source>
        <dbReference type="ARBA" id="ARBA00023328"/>
    </source>
</evidence>
<dbReference type="GO" id="GO:0044877">
    <property type="term" value="F:protein-containing complex binding"/>
    <property type="evidence" value="ECO:0007669"/>
    <property type="project" value="TreeGrafter"/>
</dbReference>
<dbReference type="Pfam" id="PF03800">
    <property type="entry name" value="Nuf2"/>
    <property type="match status" value="1"/>
</dbReference>
<gene>
    <name evidence="14" type="ORF">BSL78_07380</name>
</gene>
<dbReference type="OrthoDB" id="8194677at2759"/>
<evidence type="ECO:0000256" key="10">
    <source>
        <dbReference type="ARBA" id="ARBA00023306"/>
    </source>
</evidence>
<dbReference type="Gene3D" id="1.10.418.60">
    <property type="entry name" value="Ncd80 complex, Nuf2 subunit"/>
    <property type="match status" value="1"/>
</dbReference>
<name>A0A2G8L6G3_STIJA</name>
<dbReference type="GO" id="GO:0031262">
    <property type="term" value="C:Ndc80 complex"/>
    <property type="evidence" value="ECO:0007669"/>
    <property type="project" value="InterPro"/>
</dbReference>
<evidence type="ECO:0000256" key="1">
    <source>
        <dbReference type="ARBA" id="ARBA00004123"/>
    </source>
</evidence>
<dbReference type="InterPro" id="IPR005549">
    <property type="entry name" value="Kinetochore_Nuf2_N"/>
</dbReference>
<evidence type="ECO:0000256" key="7">
    <source>
        <dbReference type="ARBA" id="ARBA00022838"/>
    </source>
</evidence>
<keyword evidence="6" id="KW-0498">Mitosis</keyword>
<keyword evidence="7" id="KW-0995">Kinetochore</keyword>
<keyword evidence="11" id="KW-0137">Centromere</keyword>
<accession>A0A2G8L6G3</accession>
<keyword evidence="8 12" id="KW-0175">Coiled coil</keyword>
<comment type="similarity">
    <text evidence="3">Belongs to the NUF2 family.</text>
</comment>
<keyword evidence="4" id="KW-0158">Chromosome</keyword>
<feature type="coiled-coil region" evidence="12">
    <location>
        <begin position="157"/>
        <end position="191"/>
    </location>
</feature>
<comment type="caution">
    <text evidence="14">The sequence shown here is derived from an EMBL/GenBank/DDBJ whole genome shotgun (WGS) entry which is preliminary data.</text>
</comment>
<proteinExistence type="inferred from homology"/>
<dbReference type="GO" id="GO:0051315">
    <property type="term" value="P:attachment of mitotic spindle microtubules to kinetochore"/>
    <property type="evidence" value="ECO:0007669"/>
    <property type="project" value="TreeGrafter"/>
</dbReference>
<keyword evidence="5" id="KW-0132">Cell division</keyword>
<dbReference type="AlphaFoldDB" id="A0A2G8L6G3"/>
<reference evidence="14 15" key="1">
    <citation type="journal article" date="2017" name="PLoS Biol.">
        <title>The sea cucumber genome provides insights into morphological evolution and visceral regeneration.</title>
        <authorList>
            <person name="Zhang X."/>
            <person name="Sun L."/>
            <person name="Yuan J."/>
            <person name="Sun Y."/>
            <person name="Gao Y."/>
            <person name="Zhang L."/>
            <person name="Li S."/>
            <person name="Dai H."/>
            <person name="Hamel J.F."/>
            <person name="Liu C."/>
            <person name="Yu Y."/>
            <person name="Liu S."/>
            <person name="Lin W."/>
            <person name="Guo K."/>
            <person name="Jin S."/>
            <person name="Xu P."/>
            <person name="Storey K.B."/>
            <person name="Huan P."/>
            <person name="Zhang T."/>
            <person name="Zhou Y."/>
            <person name="Zhang J."/>
            <person name="Lin C."/>
            <person name="Li X."/>
            <person name="Xing L."/>
            <person name="Huo D."/>
            <person name="Sun M."/>
            <person name="Wang L."/>
            <person name="Mercier A."/>
            <person name="Li F."/>
            <person name="Yang H."/>
            <person name="Xiang J."/>
        </authorList>
    </citation>
    <scope>NUCLEOTIDE SEQUENCE [LARGE SCALE GENOMIC DNA]</scope>
    <source>
        <strain evidence="14">Shaxun</strain>
        <tissue evidence="14">Muscle</tissue>
    </source>
</reference>
<dbReference type="InterPro" id="IPR038275">
    <property type="entry name" value="Nuf2_N_sf"/>
</dbReference>
<dbReference type="PANTHER" id="PTHR21650">
    <property type="entry name" value="MEMBRALIN/KINETOCHORE PROTEIN NUF2"/>
    <property type="match status" value="1"/>
</dbReference>
<feature type="domain" description="Kinetochore protein Nuf2 N-terminal" evidence="13">
    <location>
        <begin position="6"/>
        <end position="140"/>
    </location>
</feature>
<keyword evidence="15" id="KW-1185">Reference proteome</keyword>
<evidence type="ECO:0000256" key="5">
    <source>
        <dbReference type="ARBA" id="ARBA00022618"/>
    </source>
</evidence>
<evidence type="ECO:0000256" key="9">
    <source>
        <dbReference type="ARBA" id="ARBA00023242"/>
    </source>
</evidence>
<dbReference type="GO" id="GO:0045132">
    <property type="term" value="P:meiotic chromosome segregation"/>
    <property type="evidence" value="ECO:0007669"/>
    <property type="project" value="TreeGrafter"/>
</dbReference>
<evidence type="ECO:0000256" key="2">
    <source>
        <dbReference type="ARBA" id="ARBA00004629"/>
    </source>
</evidence>
<dbReference type="GO" id="GO:0051383">
    <property type="term" value="P:kinetochore organization"/>
    <property type="evidence" value="ECO:0007669"/>
    <property type="project" value="TreeGrafter"/>
</dbReference>
<evidence type="ECO:0000256" key="8">
    <source>
        <dbReference type="ARBA" id="ARBA00023054"/>
    </source>
</evidence>
<dbReference type="PANTHER" id="PTHR21650:SF2">
    <property type="entry name" value="KINETOCHORE PROTEIN NUF2"/>
    <property type="match status" value="1"/>
</dbReference>
<dbReference type="GO" id="GO:0051301">
    <property type="term" value="P:cell division"/>
    <property type="evidence" value="ECO:0007669"/>
    <property type="project" value="UniProtKB-KW"/>
</dbReference>
<dbReference type="GO" id="GO:0005634">
    <property type="term" value="C:nucleus"/>
    <property type="evidence" value="ECO:0007669"/>
    <property type="project" value="UniProtKB-SubCell"/>
</dbReference>
<dbReference type="GO" id="GO:0007052">
    <property type="term" value="P:mitotic spindle organization"/>
    <property type="evidence" value="ECO:0007669"/>
    <property type="project" value="TreeGrafter"/>
</dbReference>
<comment type="subcellular location">
    <subcellularLocation>
        <location evidence="2">Chromosome</location>
        <location evidence="2">Centromere</location>
        <location evidence="2">Kinetochore</location>
    </subcellularLocation>
    <subcellularLocation>
        <location evidence="1">Nucleus</location>
    </subcellularLocation>
</comment>
<dbReference type="EMBL" id="MRZV01000203">
    <property type="protein sequence ID" value="PIK55720.1"/>
    <property type="molecule type" value="Genomic_DNA"/>
</dbReference>
<evidence type="ECO:0000259" key="13">
    <source>
        <dbReference type="Pfam" id="PF03800"/>
    </source>
</evidence>
<keyword evidence="10" id="KW-0131">Cell cycle</keyword>
<protein>
    <submittedName>
        <fullName evidence="14">Putative kinetochore protein Nuf2-A isoform X1</fullName>
    </submittedName>
</protein>
<evidence type="ECO:0000256" key="6">
    <source>
        <dbReference type="ARBA" id="ARBA00022776"/>
    </source>
</evidence>
<dbReference type="STRING" id="307972.A0A2G8L6G3"/>
<dbReference type="Proteomes" id="UP000230750">
    <property type="component" value="Unassembled WGS sequence"/>
</dbReference>
<evidence type="ECO:0000256" key="4">
    <source>
        <dbReference type="ARBA" id="ARBA00022454"/>
    </source>
</evidence>
<evidence type="ECO:0000256" key="12">
    <source>
        <dbReference type="SAM" id="Coils"/>
    </source>
</evidence>
<evidence type="ECO:0000313" key="14">
    <source>
        <dbReference type="EMBL" id="PIK55720.1"/>
    </source>
</evidence>
<sequence length="456" mass="52502">MAELMSFPLLTSSAIVQNFQELFPDQPFSEDDFKSPQPNRIQLAYTLLLEYVTGADISRIAQPQFGALQEITNIEYAENIISTLNFALALQRVMSACQAEDFKITDLSQPKPKKTRRFLSALINFACFRDCRWEGFTAIKMEIEKIQERHAGRMKTISNLKERINQIKAARAEEEARVNQMEAEVTEESQKLAANHRAKEDMQKSISQIKTSVSEKSARLEQLKVSILNSRECGHKLRTQVVQSPERMKADIARMQSALVSRKQTKVEKSQRLQELQSQAEGTATLMTSSEQSIGLITSINTLLGKQKDAISQVEQVRDQMQVQQGALTDANHREGHFCRLRESKQEKLSKLQLQHQHAVAAWQENIERNERDLEGWRQKQSKNYEQVKCFQEPMMLLQTQMADKENMHEEEMTNLKENYNRMIETVRLKIFMKRTDDLCIIGLAKFSLVTVIITL</sequence>